<organism evidence="2 3">
    <name type="scientific">Marmoricola endophyticus</name>
    <dbReference type="NCBI Taxonomy" id="2040280"/>
    <lineage>
        <taxon>Bacteria</taxon>
        <taxon>Bacillati</taxon>
        <taxon>Actinomycetota</taxon>
        <taxon>Actinomycetes</taxon>
        <taxon>Propionibacteriales</taxon>
        <taxon>Nocardioidaceae</taxon>
        <taxon>Marmoricola</taxon>
    </lineage>
</organism>
<dbReference type="CDD" id="cd11614">
    <property type="entry name" value="SAF_CpaB_FlgA_like"/>
    <property type="match status" value="1"/>
</dbReference>
<name>A0A917BMW0_9ACTN</name>
<gene>
    <name evidence="2" type="ORF">GCM10011519_27790</name>
</gene>
<protein>
    <recommendedName>
        <fullName evidence="1">SAF domain-containing protein</fullName>
    </recommendedName>
</protein>
<keyword evidence="3" id="KW-1185">Reference proteome</keyword>
<dbReference type="InterPro" id="IPR013974">
    <property type="entry name" value="SAF"/>
</dbReference>
<dbReference type="SMART" id="SM00858">
    <property type="entry name" value="SAF"/>
    <property type="match status" value="1"/>
</dbReference>
<reference evidence="2" key="2">
    <citation type="submission" date="2020-09" db="EMBL/GenBank/DDBJ databases">
        <authorList>
            <person name="Sun Q."/>
            <person name="Zhou Y."/>
        </authorList>
    </citation>
    <scope>NUCLEOTIDE SEQUENCE</scope>
    <source>
        <strain evidence="2">CGMCC 1.16067</strain>
    </source>
</reference>
<sequence length="218" mass="22046">MATDDPSHSLRGLLAGLRRRVLLHRRGLAALLLAVAVAAGVGAVRAPAQATTTVWVAARDLDGGGALTGADLRRARLPEAAAPAGAVTREELVGRRLSGPVRAGEPLTDRRVLGAALLEAYPGRSAVPVRLADPGVAELLHPGDRVDLMRADPRGDGPSTLLVPRAVVLSVIRDTPSAIGVPDGPDSGGIVLVAVDAAAAPEVSAAGVAGFLTVALPR</sequence>
<dbReference type="EMBL" id="BMKQ01000001">
    <property type="protein sequence ID" value="GGF52244.1"/>
    <property type="molecule type" value="Genomic_DNA"/>
</dbReference>
<dbReference type="Pfam" id="PF08666">
    <property type="entry name" value="SAF"/>
    <property type="match status" value="1"/>
</dbReference>
<evidence type="ECO:0000259" key="1">
    <source>
        <dbReference type="SMART" id="SM00858"/>
    </source>
</evidence>
<evidence type="ECO:0000313" key="2">
    <source>
        <dbReference type="EMBL" id="GGF52244.1"/>
    </source>
</evidence>
<dbReference type="InterPro" id="IPR006311">
    <property type="entry name" value="TAT_signal"/>
</dbReference>
<feature type="domain" description="SAF" evidence="1">
    <location>
        <begin position="52"/>
        <end position="113"/>
    </location>
</feature>
<reference evidence="2" key="1">
    <citation type="journal article" date="2014" name="Int. J. Syst. Evol. Microbiol.">
        <title>Complete genome sequence of Corynebacterium casei LMG S-19264T (=DSM 44701T), isolated from a smear-ripened cheese.</title>
        <authorList>
            <consortium name="US DOE Joint Genome Institute (JGI-PGF)"/>
            <person name="Walter F."/>
            <person name="Albersmeier A."/>
            <person name="Kalinowski J."/>
            <person name="Ruckert C."/>
        </authorList>
    </citation>
    <scope>NUCLEOTIDE SEQUENCE</scope>
    <source>
        <strain evidence="2">CGMCC 1.16067</strain>
    </source>
</reference>
<comment type="caution">
    <text evidence="2">The sequence shown here is derived from an EMBL/GenBank/DDBJ whole genome shotgun (WGS) entry which is preliminary data.</text>
</comment>
<dbReference type="PROSITE" id="PS51318">
    <property type="entry name" value="TAT"/>
    <property type="match status" value="1"/>
</dbReference>
<dbReference type="AlphaFoldDB" id="A0A917BMW0"/>
<dbReference type="Proteomes" id="UP000649179">
    <property type="component" value="Unassembled WGS sequence"/>
</dbReference>
<evidence type="ECO:0000313" key="3">
    <source>
        <dbReference type="Proteomes" id="UP000649179"/>
    </source>
</evidence>
<accession>A0A917BMW0</accession>
<proteinExistence type="predicted"/>
<dbReference type="RefSeq" id="WP_188780314.1">
    <property type="nucleotide sequence ID" value="NZ_BMKQ01000001.1"/>
</dbReference>